<comment type="caution">
    <text evidence="4">The sequence shown here is derived from an EMBL/GenBank/DDBJ whole genome shotgun (WGS) entry which is preliminary data.</text>
</comment>
<sequence>MSATLGIDFGTSNSAAGVCVNGKPQLIALEGGAPTMPTAVFFDYEEKKMLVGAAASDALLGGDDGRYMRGLKSLLGTRLIRESRMLLGERLDFIDIVARFLTELKTRAEATTGQTFTHAVSGRPVRFHSEDEARNVQALEDLKECYARAGFEGVRFLNEPEAAARASRDVLNAGDLGLVVDIGGGTSDFTLFRQSGSTDIDILASYGVRIGGTDFDRRLSIKRVMPQLGMGSQIRHAFGGDTHIAPNAIFNDLSTWAKIPFLYGPDTLRAAKDLHKYAVHEGRLARLVKVLEEELGHDLAFAVEAGKIMANTPGVENPVIKVGMLKRKAVLPLPAEMMTAKLAVLADQIGTAAEATLAAAEVEPDAVDKLIFVGGSSLMQVVQDALTTRLPRAQVHRGAALTGIVDGLALASGDGQ</sequence>
<dbReference type="PROSITE" id="PS00329">
    <property type="entry name" value="HSP70_2"/>
    <property type="match status" value="1"/>
</dbReference>
<dbReference type="AlphaFoldDB" id="A0AAE2VXX7"/>
<proteinExistence type="inferred from homology"/>
<dbReference type="EMBL" id="JAFBRM010000002">
    <property type="protein sequence ID" value="MBM1713839.1"/>
    <property type="molecule type" value="Genomic_DNA"/>
</dbReference>
<dbReference type="Gene3D" id="3.90.640.10">
    <property type="entry name" value="Actin, Chain A, domain 4"/>
    <property type="match status" value="1"/>
</dbReference>
<dbReference type="PANTHER" id="PTHR19375">
    <property type="entry name" value="HEAT SHOCK PROTEIN 70KDA"/>
    <property type="match status" value="1"/>
</dbReference>
<dbReference type="PRINTS" id="PR00301">
    <property type="entry name" value="HEATSHOCK70"/>
</dbReference>
<keyword evidence="3" id="KW-0067">ATP-binding</keyword>
<evidence type="ECO:0000313" key="5">
    <source>
        <dbReference type="Proteomes" id="UP000732193"/>
    </source>
</evidence>
<keyword evidence="5" id="KW-1185">Reference proteome</keyword>
<dbReference type="Pfam" id="PF00012">
    <property type="entry name" value="HSP70"/>
    <property type="match status" value="1"/>
</dbReference>
<reference evidence="4 5" key="1">
    <citation type="submission" date="2021-01" db="EMBL/GenBank/DDBJ databases">
        <title>Diatom-associated Roseobacters Show Island Model of Population Structure.</title>
        <authorList>
            <person name="Qu L."/>
            <person name="Feng X."/>
            <person name="Chen Y."/>
            <person name="Li L."/>
            <person name="Wang X."/>
            <person name="Hu Z."/>
            <person name="Wang H."/>
            <person name="Luo H."/>
        </authorList>
    </citation>
    <scope>NUCLEOTIDE SEQUENCE [LARGE SCALE GENOMIC DNA]</scope>
    <source>
        <strain evidence="4 5">TR60-84</strain>
    </source>
</reference>
<name>A0AAE2VXX7_9RHOB</name>
<evidence type="ECO:0000256" key="1">
    <source>
        <dbReference type="ARBA" id="ARBA00007381"/>
    </source>
</evidence>
<gene>
    <name evidence="4" type="ORF">JQV55_09720</name>
</gene>
<dbReference type="InterPro" id="IPR018181">
    <property type="entry name" value="Heat_shock_70_CS"/>
</dbReference>
<dbReference type="Gene3D" id="3.30.420.40">
    <property type="match status" value="3"/>
</dbReference>
<dbReference type="InterPro" id="IPR043129">
    <property type="entry name" value="ATPase_NBD"/>
</dbReference>
<evidence type="ECO:0000313" key="4">
    <source>
        <dbReference type="EMBL" id="MBM1713839.1"/>
    </source>
</evidence>
<keyword evidence="2" id="KW-0547">Nucleotide-binding</keyword>
<dbReference type="GO" id="GO:0005524">
    <property type="term" value="F:ATP binding"/>
    <property type="evidence" value="ECO:0007669"/>
    <property type="project" value="UniProtKB-KW"/>
</dbReference>
<comment type="similarity">
    <text evidence="1">Belongs to the heat shock protein 70 family.</text>
</comment>
<dbReference type="SUPFAM" id="SSF53067">
    <property type="entry name" value="Actin-like ATPase domain"/>
    <property type="match status" value="2"/>
</dbReference>
<dbReference type="GO" id="GO:0140662">
    <property type="term" value="F:ATP-dependent protein folding chaperone"/>
    <property type="evidence" value="ECO:0007669"/>
    <property type="project" value="InterPro"/>
</dbReference>
<organism evidence="4 5">
    <name type="scientific">Sulfitobacter geojensis</name>
    <dbReference type="NCBI Taxonomy" id="1342299"/>
    <lineage>
        <taxon>Bacteria</taxon>
        <taxon>Pseudomonadati</taxon>
        <taxon>Pseudomonadota</taxon>
        <taxon>Alphaproteobacteria</taxon>
        <taxon>Rhodobacterales</taxon>
        <taxon>Roseobacteraceae</taxon>
        <taxon>Sulfitobacter</taxon>
    </lineage>
</organism>
<evidence type="ECO:0000256" key="3">
    <source>
        <dbReference type="ARBA" id="ARBA00022840"/>
    </source>
</evidence>
<evidence type="ECO:0000256" key="2">
    <source>
        <dbReference type="ARBA" id="ARBA00022741"/>
    </source>
</evidence>
<dbReference type="InterPro" id="IPR013126">
    <property type="entry name" value="Hsp_70_fam"/>
</dbReference>
<dbReference type="RefSeq" id="WP_203242120.1">
    <property type="nucleotide sequence ID" value="NZ_JAFBRH010000002.1"/>
</dbReference>
<accession>A0AAE2VXX7</accession>
<protein>
    <submittedName>
        <fullName evidence="4">Hsp70 family protein</fullName>
    </submittedName>
</protein>
<dbReference type="Proteomes" id="UP000732193">
    <property type="component" value="Unassembled WGS sequence"/>
</dbReference>